<comment type="caution">
    <text evidence="1">The sequence shown here is derived from an EMBL/GenBank/DDBJ whole genome shotgun (WGS) entry which is preliminary data.</text>
</comment>
<name>A0A8X7SKE5_BRACI</name>
<proteinExistence type="predicted"/>
<reference evidence="1 2" key="1">
    <citation type="submission" date="2020-02" db="EMBL/GenBank/DDBJ databases">
        <authorList>
            <person name="Ma Q."/>
            <person name="Huang Y."/>
            <person name="Song X."/>
            <person name="Pei D."/>
        </authorList>
    </citation>
    <scope>NUCLEOTIDE SEQUENCE [LARGE SCALE GENOMIC DNA]</scope>
    <source>
        <strain evidence="1">Sxm20200214</strain>
        <tissue evidence="1">Leaf</tissue>
    </source>
</reference>
<dbReference type="Proteomes" id="UP000886595">
    <property type="component" value="Unassembled WGS sequence"/>
</dbReference>
<evidence type="ECO:0000313" key="2">
    <source>
        <dbReference type="Proteomes" id="UP000886595"/>
    </source>
</evidence>
<keyword evidence="2" id="KW-1185">Reference proteome</keyword>
<dbReference type="AlphaFoldDB" id="A0A8X7SKE5"/>
<organism evidence="1 2">
    <name type="scientific">Brassica carinata</name>
    <name type="common">Ethiopian mustard</name>
    <name type="synonym">Abyssinian cabbage</name>
    <dbReference type="NCBI Taxonomy" id="52824"/>
    <lineage>
        <taxon>Eukaryota</taxon>
        <taxon>Viridiplantae</taxon>
        <taxon>Streptophyta</taxon>
        <taxon>Embryophyta</taxon>
        <taxon>Tracheophyta</taxon>
        <taxon>Spermatophyta</taxon>
        <taxon>Magnoliopsida</taxon>
        <taxon>eudicotyledons</taxon>
        <taxon>Gunneridae</taxon>
        <taxon>Pentapetalae</taxon>
        <taxon>rosids</taxon>
        <taxon>malvids</taxon>
        <taxon>Brassicales</taxon>
        <taxon>Brassicaceae</taxon>
        <taxon>Brassiceae</taxon>
        <taxon>Brassica</taxon>
    </lineage>
</organism>
<accession>A0A8X7SKE5</accession>
<protein>
    <submittedName>
        <fullName evidence="1">Uncharacterized protein</fullName>
    </submittedName>
</protein>
<dbReference type="OrthoDB" id="10481595at2759"/>
<sequence>MSCSAFRHLFFSSGATLNMSFFTGLNMVFGLKLATSAQVQMFTSSHLSSSSKNLPLLASSETSEARLCSLEVMFNYTMDVAKL</sequence>
<dbReference type="EMBL" id="JAAMPC010000006">
    <property type="protein sequence ID" value="KAG2307360.1"/>
    <property type="molecule type" value="Genomic_DNA"/>
</dbReference>
<gene>
    <name evidence="1" type="ORF">Bca52824_027108</name>
</gene>
<evidence type="ECO:0000313" key="1">
    <source>
        <dbReference type="EMBL" id="KAG2307360.1"/>
    </source>
</evidence>